<keyword evidence="3" id="KW-1185">Reference proteome</keyword>
<sequence length="155" mass="17354">MTEPPRGLFYLPIIYLWTGGVEGDVLASLGPPVHLSGERLGWTLLVCMVSDFRRGHLEVSWKSPSEGHIFTAPYSVTLNRKHRGNSAVAIITVVTSDWPSYSCAVSHRRRPRVTRRHRTSSSGSQEEKLSNATDLFWRHFQPFHIEIPGVADSGS</sequence>
<dbReference type="SUPFAM" id="SSF48726">
    <property type="entry name" value="Immunoglobulin"/>
    <property type="match status" value="1"/>
</dbReference>
<evidence type="ECO:0000313" key="2">
    <source>
        <dbReference type="EMBL" id="GLD53902.1"/>
    </source>
</evidence>
<gene>
    <name evidence="2" type="ORF">AKAME5_000658700</name>
</gene>
<comment type="caution">
    <text evidence="2">The sequence shown here is derived from an EMBL/GenBank/DDBJ whole genome shotgun (WGS) entry which is preliminary data.</text>
</comment>
<dbReference type="Proteomes" id="UP001279410">
    <property type="component" value="Unassembled WGS sequence"/>
</dbReference>
<protein>
    <recommendedName>
        <fullName evidence="1">Ig-like domain-containing protein</fullName>
    </recommendedName>
</protein>
<dbReference type="InterPro" id="IPR003597">
    <property type="entry name" value="Ig_C1-set"/>
</dbReference>
<feature type="domain" description="Ig-like" evidence="1">
    <location>
        <begin position="12"/>
        <end position="130"/>
    </location>
</feature>
<dbReference type="EMBL" id="BRZM01000019">
    <property type="protein sequence ID" value="GLD53902.1"/>
    <property type="molecule type" value="Genomic_DNA"/>
</dbReference>
<dbReference type="InterPro" id="IPR013783">
    <property type="entry name" value="Ig-like_fold"/>
</dbReference>
<name>A0AAD3MH88_LATJO</name>
<dbReference type="AlphaFoldDB" id="A0AAD3MH88"/>
<dbReference type="PROSITE" id="PS50835">
    <property type="entry name" value="IG_LIKE"/>
    <property type="match status" value="1"/>
</dbReference>
<dbReference type="InterPro" id="IPR007110">
    <property type="entry name" value="Ig-like_dom"/>
</dbReference>
<reference evidence="2" key="1">
    <citation type="submission" date="2022-08" db="EMBL/GenBank/DDBJ databases">
        <title>Genome sequencing of akame (Lates japonicus).</title>
        <authorList>
            <person name="Hashiguchi Y."/>
            <person name="Takahashi H."/>
        </authorList>
    </citation>
    <scope>NUCLEOTIDE SEQUENCE</scope>
    <source>
        <strain evidence="2">Kochi</strain>
    </source>
</reference>
<accession>A0AAD3MH88</accession>
<organism evidence="2 3">
    <name type="scientific">Lates japonicus</name>
    <name type="common">Japanese lates</name>
    <dbReference type="NCBI Taxonomy" id="270547"/>
    <lineage>
        <taxon>Eukaryota</taxon>
        <taxon>Metazoa</taxon>
        <taxon>Chordata</taxon>
        <taxon>Craniata</taxon>
        <taxon>Vertebrata</taxon>
        <taxon>Euteleostomi</taxon>
        <taxon>Actinopterygii</taxon>
        <taxon>Neopterygii</taxon>
        <taxon>Teleostei</taxon>
        <taxon>Neoteleostei</taxon>
        <taxon>Acanthomorphata</taxon>
        <taxon>Carangaria</taxon>
        <taxon>Carangaria incertae sedis</taxon>
        <taxon>Centropomidae</taxon>
        <taxon>Lates</taxon>
    </lineage>
</organism>
<dbReference type="Pfam" id="PF07654">
    <property type="entry name" value="C1-set"/>
    <property type="match status" value="1"/>
</dbReference>
<evidence type="ECO:0000259" key="1">
    <source>
        <dbReference type="PROSITE" id="PS50835"/>
    </source>
</evidence>
<dbReference type="InterPro" id="IPR036179">
    <property type="entry name" value="Ig-like_dom_sf"/>
</dbReference>
<evidence type="ECO:0000313" key="3">
    <source>
        <dbReference type="Proteomes" id="UP001279410"/>
    </source>
</evidence>
<dbReference type="Gene3D" id="2.60.40.10">
    <property type="entry name" value="Immunoglobulins"/>
    <property type="match status" value="1"/>
</dbReference>
<proteinExistence type="predicted"/>